<gene>
    <name evidence="2" type="ORF">ACFPQB_12690</name>
</gene>
<dbReference type="Proteomes" id="UP001596072">
    <property type="component" value="Unassembled WGS sequence"/>
</dbReference>
<comment type="caution">
    <text evidence="2">The sequence shown here is derived from an EMBL/GenBank/DDBJ whole genome shotgun (WGS) entry which is preliminary data.</text>
</comment>
<organism evidence="2 3">
    <name type="scientific">Nocardioides vastitatis</name>
    <dbReference type="NCBI Taxonomy" id="2568655"/>
    <lineage>
        <taxon>Bacteria</taxon>
        <taxon>Bacillati</taxon>
        <taxon>Actinomycetota</taxon>
        <taxon>Actinomycetes</taxon>
        <taxon>Propionibacteriales</taxon>
        <taxon>Nocardioidaceae</taxon>
        <taxon>Nocardioides</taxon>
    </lineage>
</organism>
<evidence type="ECO:0000313" key="3">
    <source>
        <dbReference type="Proteomes" id="UP001596072"/>
    </source>
</evidence>
<dbReference type="GO" id="GO:0061542">
    <property type="term" value="F:3-demethylubiquinol 3-O-methyltransferase activity"/>
    <property type="evidence" value="ECO:0007669"/>
    <property type="project" value="UniProtKB-EC"/>
</dbReference>
<sequence length="333" mass="37326">MPDYDVAIDRANINTSHVQVLELVGPGKRVLDVGCWRGELGRALMDQGCKVSGVEIDPDAAATAAKLFEKVAVVDLDRDSLGDHFEQGSFDVVVFADVLEHLLHPAEVLRSALPLLAPSGEVVISLPNVAHGSLRLAHLQGRWDLTDTGLLDRTHIRFFNREGFLDLLEESGLVLEELRGTIADPLGSEVEVGDDLPAHVVEWVRDQPDAFVYQFEARARVRRGNEPIGRWVPLQEVVPVHAVRIRDQHTHRFEDAGRAEFRARDEIRGLQAETVKLRANLKRARERQADLRARLENRNGVIDRLQAQLEQMARRPAARVRRKVGAVARRLRG</sequence>
<keyword evidence="1" id="KW-0175">Coiled coil</keyword>
<dbReference type="Pfam" id="PF13489">
    <property type="entry name" value="Methyltransf_23"/>
    <property type="match status" value="1"/>
</dbReference>
<proteinExistence type="predicted"/>
<dbReference type="EC" id="2.1.1.64" evidence="2"/>
<dbReference type="InterPro" id="IPR029063">
    <property type="entry name" value="SAM-dependent_MTases_sf"/>
</dbReference>
<dbReference type="Gene3D" id="3.40.50.150">
    <property type="entry name" value="Vaccinia Virus protein VP39"/>
    <property type="match status" value="1"/>
</dbReference>
<name>A0ABW0ZGX3_9ACTN</name>
<keyword evidence="2" id="KW-0489">Methyltransferase</keyword>
<accession>A0ABW0ZGX3</accession>
<dbReference type="RefSeq" id="WP_136436617.1">
    <property type="nucleotide sequence ID" value="NZ_JBHSNS010000005.1"/>
</dbReference>
<dbReference type="SUPFAM" id="SSF53335">
    <property type="entry name" value="S-adenosyl-L-methionine-dependent methyltransferases"/>
    <property type="match status" value="1"/>
</dbReference>
<evidence type="ECO:0000313" key="2">
    <source>
        <dbReference type="EMBL" id="MFC5729777.1"/>
    </source>
</evidence>
<keyword evidence="2" id="KW-0808">Transferase</keyword>
<keyword evidence="3" id="KW-1185">Reference proteome</keyword>
<feature type="coiled-coil region" evidence="1">
    <location>
        <begin position="267"/>
        <end position="315"/>
    </location>
</feature>
<evidence type="ECO:0000256" key="1">
    <source>
        <dbReference type="SAM" id="Coils"/>
    </source>
</evidence>
<dbReference type="CDD" id="cd02440">
    <property type="entry name" value="AdoMet_MTases"/>
    <property type="match status" value="1"/>
</dbReference>
<dbReference type="EC" id="2.1.1.222" evidence="2"/>
<dbReference type="GO" id="GO:0032259">
    <property type="term" value="P:methylation"/>
    <property type="evidence" value="ECO:0007669"/>
    <property type="project" value="UniProtKB-KW"/>
</dbReference>
<dbReference type="PANTHER" id="PTHR43861">
    <property type="entry name" value="TRANS-ACONITATE 2-METHYLTRANSFERASE-RELATED"/>
    <property type="match status" value="1"/>
</dbReference>
<protein>
    <submittedName>
        <fullName evidence="2">Class I SAM-dependent methyltransferase</fullName>
        <ecNumber evidence="2">2.1.1.222</ecNumber>
        <ecNumber evidence="2">2.1.1.64</ecNumber>
    </submittedName>
</protein>
<dbReference type="EMBL" id="JBHSNS010000005">
    <property type="protein sequence ID" value="MFC5729777.1"/>
    <property type="molecule type" value="Genomic_DNA"/>
</dbReference>
<dbReference type="GO" id="GO:0102208">
    <property type="term" value="F:2-polyprenyl-6-hydroxyphenol methylase activity"/>
    <property type="evidence" value="ECO:0007669"/>
    <property type="project" value="UniProtKB-EC"/>
</dbReference>
<reference evidence="3" key="1">
    <citation type="journal article" date="2019" name="Int. J. Syst. Evol. Microbiol.">
        <title>The Global Catalogue of Microorganisms (GCM) 10K type strain sequencing project: providing services to taxonomists for standard genome sequencing and annotation.</title>
        <authorList>
            <consortium name="The Broad Institute Genomics Platform"/>
            <consortium name="The Broad Institute Genome Sequencing Center for Infectious Disease"/>
            <person name="Wu L."/>
            <person name="Ma J."/>
        </authorList>
    </citation>
    <scope>NUCLEOTIDE SEQUENCE [LARGE SCALE GENOMIC DNA]</scope>
    <source>
        <strain evidence="3">YIM 94188</strain>
    </source>
</reference>